<gene>
    <name evidence="6" type="ORF">MOP44_19920</name>
</gene>
<organism evidence="6 7">
    <name type="scientific">Occallatibacter riparius</name>
    <dbReference type="NCBI Taxonomy" id="1002689"/>
    <lineage>
        <taxon>Bacteria</taxon>
        <taxon>Pseudomonadati</taxon>
        <taxon>Acidobacteriota</taxon>
        <taxon>Terriglobia</taxon>
        <taxon>Terriglobales</taxon>
        <taxon>Acidobacteriaceae</taxon>
        <taxon>Occallatibacter</taxon>
    </lineage>
</organism>
<reference evidence="6" key="1">
    <citation type="submission" date="2021-04" db="EMBL/GenBank/DDBJ databases">
        <title>Phylogenetic analysis of Acidobacteriaceae.</title>
        <authorList>
            <person name="Qiu L."/>
            <person name="Zhang Q."/>
        </authorList>
    </citation>
    <scope>NUCLEOTIDE SEQUENCE</scope>
    <source>
        <strain evidence="6">DSM 25168</strain>
    </source>
</reference>
<dbReference type="Gene3D" id="3.40.720.10">
    <property type="entry name" value="Alkaline Phosphatase, subunit A"/>
    <property type="match status" value="1"/>
</dbReference>
<sequence length="525" mass="58463">MSINRRQLRIASLLISVGLIAIASAVVWNSWLAQQRVPVIAATKPNIIVILADDLGYADISAYKIDRFHTPNIDRIGLQGVRFTDGYATAPVCGPSRASLMTGRYQERFGFEFNPESTEATLGQGPGLAVGEITIAQLLRSAGYHTGLIGKWHLGSQDQFYPTNRGFDEFVGFLPGQTAYMDPKQPGLHASVGSIGDAALTSRTQPTIEDADQERRMNKVAGLFVRRPTNEIIEGPDRHVIHNESEYLTDYFGKRATEYIQHNAKSGKPYFLYLAFNAVHAPHMVTSQYYDRFPQIQDHQMRVYAAMVAALDDNVGRVLDAVDATGQANNTIIYFASDNGCAAYFPGLCSCTPLRGGKLSHFEGGTRVPFMMRWAGHIHSGSVYRDVVSLLDVLPTSVNAAGGTLPADRIYDGVDLMPYLMGRKTGSPHDMLAWRRLPLFSIRQGDWKLWESVDDKTGKYGEYKLLFNVKEDLDETTNLADKYPQRVRQLEGLAHQWAKEMTDPKWPTRKTVTYNVCGTPFTLPI</sequence>
<dbReference type="AlphaFoldDB" id="A0A9J7BJ27"/>
<dbReference type="Pfam" id="PF00884">
    <property type="entry name" value="Sulfatase"/>
    <property type="match status" value="1"/>
</dbReference>
<dbReference type="InterPro" id="IPR050738">
    <property type="entry name" value="Sulfatase"/>
</dbReference>
<comment type="similarity">
    <text evidence="1">Belongs to the sulfatase family.</text>
</comment>
<dbReference type="SUPFAM" id="SSF53649">
    <property type="entry name" value="Alkaline phosphatase-like"/>
    <property type="match status" value="1"/>
</dbReference>
<keyword evidence="7" id="KW-1185">Reference proteome</keyword>
<evidence type="ECO:0000256" key="2">
    <source>
        <dbReference type="ARBA" id="ARBA00022723"/>
    </source>
</evidence>
<keyword evidence="3 6" id="KW-0378">Hydrolase</keyword>
<evidence type="ECO:0000313" key="7">
    <source>
        <dbReference type="Proteomes" id="UP001059380"/>
    </source>
</evidence>
<keyword evidence="2" id="KW-0479">Metal-binding</keyword>
<name>A0A9J7BJ27_9BACT</name>
<feature type="domain" description="Sulfatase N-terminal" evidence="5">
    <location>
        <begin position="45"/>
        <end position="402"/>
    </location>
</feature>
<dbReference type="Gene3D" id="3.30.1120.10">
    <property type="match status" value="1"/>
</dbReference>
<dbReference type="KEGG" id="orp:MOP44_19920"/>
<evidence type="ECO:0000256" key="1">
    <source>
        <dbReference type="ARBA" id="ARBA00008779"/>
    </source>
</evidence>
<dbReference type="PANTHER" id="PTHR42693:SF53">
    <property type="entry name" value="ENDO-4-O-SULFATASE"/>
    <property type="match status" value="1"/>
</dbReference>
<dbReference type="GO" id="GO:0004065">
    <property type="term" value="F:arylsulfatase activity"/>
    <property type="evidence" value="ECO:0007669"/>
    <property type="project" value="TreeGrafter"/>
</dbReference>
<evidence type="ECO:0000256" key="3">
    <source>
        <dbReference type="ARBA" id="ARBA00022801"/>
    </source>
</evidence>
<dbReference type="InterPro" id="IPR017850">
    <property type="entry name" value="Alkaline_phosphatase_core_sf"/>
</dbReference>
<dbReference type="PANTHER" id="PTHR42693">
    <property type="entry name" value="ARYLSULFATASE FAMILY MEMBER"/>
    <property type="match status" value="1"/>
</dbReference>
<dbReference type="GO" id="GO:0046872">
    <property type="term" value="F:metal ion binding"/>
    <property type="evidence" value="ECO:0007669"/>
    <property type="project" value="UniProtKB-KW"/>
</dbReference>
<dbReference type="EMBL" id="CP093313">
    <property type="protein sequence ID" value="UWZ82824.1"/>
    <property type="molecule type" value="Genomic_DNA"/>
</dbReference>
<dbReference type="InterPro" id="IPR024607">
    <property type="entry name" value="Sulfatase_CS"/>
</dbReference>
<evidence type="ECO:0000313" key="6">
    <source>
        <dbReference type="EMBL" id="UWZ82824.1"/>
    </source>
</evidence>
<evidence type="ECO:0000256" key="4">
    <source>
        <dbReference type="ARBA" id="ARBA00022837"/>
    </source>
</evidence>
<dbReference type="RefSeq" id="WP_260792072.1">
    <property type="nucleotide sequence ID" value="NZ_CP093313.1"/>
</dbReference>
<dbReference type="Proteomes" id="UP001059380">
    <property type="component" value="Chromosome"/>
</dbReference>
<dbReference type="PROSITE" id="PS00523">
    <property type="entry name" value="SULFATASE_1"/>
    <property type="match status" value="1"/>
</dbReference>
<accession>A0A9J7BJ27</accession>
<evidence type="ECO:0000259" key="5">
    <source>
        <dbReference type="Pfam" id="PF00884"/>
    </source>
</evidence>
<dbReference type="InterPro" id="IPR000917">
    <property type="entry name" value="Sulfatase_N"/>
</dbReference>
<protein>
    <submittedName>
        <fullName evidence="6">Sulfatase-like hydrolase/transferase</fullName>
    </submittedName>
</protein>
<dbReference type="PROSITE" id="PS00149">
    <property type="entry name" value="SULFATASE_2"/>
    <property type="match status" value="1"/>
</dbReference>
<proteinExistence type="inferred from homology"/>
<keyword evidence="4" id="KW-0106">Calcium</keyword>